<proteinExistence type="predicted"/>
<evidence type="ECO:0000256" key="1">
    <source>
        <dbReference type="SAM" id="MobiDB-lite"/>
    </source>
</evidence>
<evidence type="ECO:0000313" key="2">
    <source>
        <dbReference type="EMBL" id="GFS34433.1"/>
    </source>
</evidence>
<reference evidence="3" key="1">
    <citation type="submission" date="2019-07" db="EMBL/GenBank/DDBJ databases">
        <title>De Novo Assembly of kiwifruit Actinidia rufa.</title>
        <authorList>
            <person name="Sugita-Konishi S."/>
            <person name="Sato K."/>
            <person name="Mori E."/>
            <person name="Abe Y."/>
            <person name="Kisaki G."/>
            <person name="Hamano K."/>
            <person name="Suezawa K."/>
            <person name="Otani M."/>
            <person name="Fukuda T."/>
            <person name="Manabe T."/>
            <person name="Gomi K."/>
            <person name="Tabuchi M."/>
            <person name="Akimitsu K."/>
            <person name="Kataoka I."/>
        </authorList>
    </citation>
    <scope>NUCLEOTIDE SEQUENCE [LARGE SCALE GENOMIC DNA]</scope>
    <source>
        <strain evidence="3">cv. Fuchu</strain>
    </source>
</reference>
<sequence length="267" mass="29753">MISLHSSPLLTYIKVDFLSLKGRPSIYLGPIRLLVARPRFLPQQFGAVCRNNNSQFSMQLCSRLLLRPSASSPLDNKAHTMANTTQAPHLERLHRGIHGMVEQMKVINENNARLIQLLVATNPPPLVMPPFPDIERSHHSHRSGDDHSQNNRKSRSSSKTLEAEGGKVKRGRSPRRNDQTRRWNTSTSQKIRDLDASLDAIITGAGALGSTRSWFRKLPPGTIDSFGDLSRFFVANFMSCRIRQKNALTSSPSPKGNRGLEGLCEAV</sequence>
<organism evidence="2 3">
    <name type="scientific">Actinidia rufa</name>
    <dbReference type="NCBI Taxonomy" id="165716"/>
    <lineage>
        <taxon>Eukaryota</taxon>
        <taxon>Viridiplantae</taxon>
        <taxon>Streptophyta</taxon>
        <taxon>Embryophyta</taxon>
        <taxon>Tracheophyta</taxon>
        <taxon>Spermatophyta</taxon>
        <taxon>Magnoliopsida</taxon>
        <taxon>eudicotyledons</taxon>
        <taxon>Gunneridae</taxon>
        <taxon>Pentapetalae</taxon>
        <taxon>asterids</taxon>
        <taxon>Ericales</taxon>
        <taxon>Actinidiaceae</taxon>
        <taxon>Actinidia</taxon>
    </lineage>
</organism>
<keyword evidence="3" id="KW-1185">Reference proteome</keyword>
<feature type="compositionally biased region" description="Basic and acidic residues" evidence="1">
    <location>
        <begin position="133"/>
        <end position="149"/>
    </location>
</feature>
<feature type="region of interest" description="Disordered" evidence="1">
    <location>
        <begin position="248"/>
        <end position="267"/>
    </location>
</feature>
<dbReference type="OrthoDB" id="784947at2759"/>
<name>A0A7J0DGZ4_9ERIC</name>
<protein>
    <submittedName>
        <fullName evidence="2">Uncharacterized protein</fullName>
    </submittedName>
</protein>
<evidence type="ECO:0000313" key="3">
    <source>
        <dbReference type="Proteomes" id="UP000585474"/>
    </source>
</evidence>
<accession>A0A7J0DGZ4</accession>
<dbReference type="Proteomes" id="UP000585474">
    <property type="component" value="Unassembled WGS sequence"/>
</dbReference>
<gene>
    <name evidence="2" type="ORF">Acr_00g0034020</name>
</gene>
<dbReference type="AlphaFoldDB" id="A0A7J0DGZ4"/>
<feature type="region of interest" description="Disordered" evidence="1">
    <location>
        <begin position="128"/>
        <end position="188"/>
    </location>
</feature>
<dbReference type="EMBL" id="BJWL01000211">
    <property type="protein sequence ID" value="GFS34433.1"/>
    <property type="molecule type" value="Genomic_DNA"/>
</dbReference>
<comment type="caution">
    <text evidence="2">The sequence shown here is derived from an EMBL/GenBank/DDBJ whole genome shotgun (WGS) entry which is preliminary data.</text>
</comment>